<evidence type="ECO:0000313" key="8">
    <source>
        <dbReference type="EMBL" id="QDO90887.1"/>
    </source>
</evidence>
<dbReference type="InterPro" id="IPR045863">
    <property type="entry name" value="CorA_TM1_TM2"/>
</dbReference>
<reference evidence="7 9" key="1">
    <citation type="submission" date="2017-01" db="EMBL/GenBank/DDBJ databases">
        <title>Complete Genome Sequence of Dolosigranulum pigrum isolated from a Patient with interstitial lung disease.</title>
        <authorList>
            <person name="Mukhopadhyay R."/>
            <person name="Joaquin J."/>
            <person name="Hogue R."/>
            <person name="Fitzgerald S."/>
            <person name="Jospin G."/>
            <person name="Eisen J.A."/>
            <person name="Chaturvedi V."/>
        </authorList>
    </citation>
    <scope>NUCLEOTIDE SEQUENCE [LARGE SCALE GENOMIC DNA]</scope>
    <source>
        <strain evidence="7 9">15S00348</strain>
    </source>
</reference>
<dbReference type="InterPro" id="IPR002523">
    <property type="entry name" value="MgTranspt_CorA/ZnTranspt_ZntB"/>
</dbReference>
<dbReference type="PANTHER" id="PTHR47891:SF1">
    <property type="entry name" value="CORA-MAGNESIUM AND COBALT TRANSPORTER"/>
    <property type="match status" value="1"/>
</dbReference>
<feature type="transmembrane region" description="Helical" evidence="6">
    <location>
        <begin position="243"/>
        <end position="265"/>
    </location>
</feature>
<dbReference type="RefSeq" id="WP_077863285.1">
    <property type="nucleotide sequence ID" value="NZ_CP040417.1"/>
</dbReference>
<dbReference type="InterPro" id="IPR045861">
    <property type="entry name" value="CorA_cytoplasmic_dom"/>
</dbReference>
<dbReference type="InterPro" id="IPR047199">
    <property type="entry name" value="CorA-like"/>
</dbReference>
<dbReference type="SUPFAM" id="SSF143865">
    <property type="entry name" value="CorA soluble domain-like"/>
    <property type="match status" value="1"/>
</dbReference>
<dbReference type="AlphaFoldDB" id="A0A1S8KQC7"/>
<dbReference type="Proteomes" id="UP000190409">
    <property type="component" value="Unassembled WGS sequence"/>
</dbReference>
<gene>
    <name evidence="7" type="ORF">BWX42_09605</name>
    <name evidence="8" type="ORF">FNV33_02005</name>
</gene>
<dbReference type="CDD" id="cd12827">
    <property type="entry name" value="EcCorA_ZntB-like_u2"/>
    <property type="match status" value="1"/>
</dbReference>
<dbReference type="GO" id="GO:0016020">
    <property type="term" value="C:membrane"/>
    <property type="evidence" value="ECO:0007669"/>
    <property type="project" value="UniProtKB-SubCell"/>
</dbReference>
<keyword evidence="3 6" id="KW-0812">Transmembrane</keyword>
<evidence type="ECO:0000256" key="6">
    <source>
        <dbReference type="SAM" id="Phobius"/>
    </source>
</evidence>
<evidence type="ECO:0000256" key="5">
    <source>
        <dbReference type="ARBA" id="ARBA00023136"/>
    </source>
</evidence>
<organism evidence="7 9">
    <name type="scientific">Dolosigranulum pigrum</name>
    <dbReference type="NCBI Taxonomy" id="29394"/>
    <lineage>
        <taxon>Bacteria</taxon>
        <taxon>Bacillati</taxon>
        <taxon>Bacillota</taxon>
        <taxon>Bacilli</taxon>
        <taxon>Lactobacillales</taxon>
        <taxon>Carnobacteriaceae</taxon>
        <taxon>Dolosigranulum</taxon>
    </lineage>
</organism>
<reference evidence="8 10" key="2">
    <citation type="submission" date="2019-07" db="EMBL/GenBank/DDBJ databases">
        <title>Genome assembly of a nasal isolate of Dolosigranulum pigrum from a chronic sinusitis patient.</title>
        <authorList>
            <person name="Baig S."/>
            <person name="Overballe-Petersen S."/>
            <person name="Kaspar U."/>
            <person name="Rendboe A."/>
            <person name="de Man T."/>
            <person name="Liu C."/>
            <person name="Price L.B."/>
            <person name="Stegger M."/>
            <person name="Becker K."/>
            <person name="Skytt Andersen P."/>
        </authorList>
    </citation>
    <scope>NUCLEOTIDE SEQUENCE [LARGE SCALE GENOMIC DNA]</scope>
    <source>
        <strain evidence="8 10">83VPs-KB5</strain>
    </source>
</reference>
<keyword evidence="4 6" id="KW-1133">Transmembrane helix</keyword>
<evidence type="ECO:0000256" key="2">
    <source>
        <dbReference type="ARBA" id="ARBA00009765"/>
    </source>
</evidence>
<evidence type="ECO:0000256" key="1">
    <source>
        <dbReference type="ARBA" id="ARBA00004141"/>
    </source>
</evidence>
<evidence type="ECO:0000256" key="3">
    <source>
        <dbReference type="ARBA" id="ARBA00022692"/>
    </source>
</evidence>
<comment type="similarity">
    <text evidence="2">Belongs to the CorA metal ion transporter (MIT) (TC 1.A.35) family.</text>
</comment>
<evidence type="ECO:0000256" key="4">
    <source>
        <dbReference type="ARBA" id="ARBA00022989"/>
    </source>
</evidence>
<protein>
    <submittedName>
        <fullName evidence="7 8">Magnesium transporter</fullName>
    </submittedName>
</protein>
<dbReference type="GO" id="GO:0046873">
    <property type="term" value="F:metal ion transmembrane transporter activity"/>
    <property type="evidence" value="ECO:0007669"/>
    <property type="project" value="InterPro"/>
</dbReference>
<keyword evidence="5 6" id="KW-0472">Membrane</keyword>
<dbReference type="Pfam" id="PF01544">
    <property type="entry name" value="CorA"/>
    <property type="match status" value="1"/>
</dbReference>
<dbReference type="EMBL" id="MUYF01000003">
    <property type="protein sequence ID" value="OOL81912.1"/>
    <property type="molecule type" value="Genomic_DNA"/>
</dbReference>
<dbReference type="SUPFAM" id="SSF144083">
    <property type="entry name" value="Magnesium transport protein CorA, transmembrane region"/>
    <property type="match status" value="1"/>
</dbReference>
<dbReference type="KEGG" id="dpm:FNV33_02005"/>
<evidence type="ECO:0000313" key="10">
    <source>
        <dbReference type="Proteomes" id="UP000315953"/>
    </source>
</evidence>
<evidence type="ECO:0000313" key="7">
    <source>
        <dbReference type="EMBL" id="OOL81912.1"/>
    </source>
</evidence>
<comment type="subcellular location">
    <subcellularLocation>
        <location evidence="1">Membrane</location>
        <topology evidence="1">Multi-pass membrane protein</topology>
    </subcellularLocation>
</comment>
<dbReference type="PANTHER" id="PTHR47891">
    <property type="entry name" value="TRANSPORTER-RELATED"/>
    <property type="match status" value="1"/>
</dbReference>
<dbReference type="Proteomes" id="UP000315953">
    <property type="component" value="Chromosome"/>
</dbReference>
<feature type="transmembrane region" description="Helical" evidence="6">
    <location>
        <begin position="277"/>
        <end position="300"/>
    </location>
</feature>
<dbReference type="EMBL" id="CP041626">
    <property type="protein sequence ID" value="QDO90887.1"/>
    <property type="molecule type" value="Genomic_DNA"/>
</dbReference>
<accession>A0A1S8KQC7</accession>
<proteinExistence type="inferred from homology"/>
<dbReference type="Gene3D" id="3.30.460.20">
    <property type="entry name" value="CorA soluble domain-like"/>
    <property type="match status" value="1"/>
</dbReference>
<dbReference type="Gene3D" id="1.20.58.340">
    <property type="entry name" value="Magnesium transport protein CorA, transmembrane region"/>
    <property type="match status" value="2"/>
</dbReference>
<sequence>MQEKYFGQDNAFRWVIIHTDKVELTADTLADDTIDNDIIAYAMDENERAIVNYDADDQALLVIYNALDHYRMSEHYETIPVTFIVQPDRLITIVNDKSEYLIAHFNQYLMQHRQVSVNKFFFSCLTLITERYFPVMDAIDKEKDILNRKLRQRTNKHNLFALSDLETGSVYLQVAANQNVLLLEKLKNHHVIRRCDPEDREELNDALIEAKQLASMTQLNAQIFQQLSGAYNNVLNNNLNENLTTLTIISIILAVFGVITGFFGMNIALPMMKTPHAWVYIVGLFVILWGVIKVILDYIVNRH</sequence>
<evidence type="ECO:0000313" key="9">
    <source>
        <dbReference type="Proteomes" id="UP000190409"/>
    </source>
</evidence>
<name>A0A1S8KQC7_9LACT</name>